<organism evidence="1 2">
    <name type="scientific">Melastoma candidum</name>
    <dbReference type="NCBI Taxonomy" id="119954"/>
    <lineage>
        <taxon>Eukaryota</taxon>
        <taxon>Viridiplantae</taxon>
        <taxon>Streptophyta</taxon>
        <taxon>Embryophyta</taxon>
        <taxon>Tracheophyta</taxon>
        <taxon>Spermatophyta</taxon>
        <taxon>Magnoliopsida</taxon>
        <taxon>eudicotyledons</taxon>
        <taxon>Gunneridae</taxon>
        <taxon>Pentapetalae</taxon>
        <taxon>rosids</taxon>
        <taxon>malvids</taxon>
        <taxon>Myrtales</taxon>
        <taxon>Melastomataceae</taxon>
        <taxon>Melastomatoideae</taxon>
        <taxon>Melastomateae</taxon>
        <taxon>Melastoma</taxon>
    </lineage>
</organism>
<name>A0ACB9MMA5_9MYRT</name>
<sequence>MIAPLAFVLGVSMAKEAAEDWHRFVQDMKVNTRKSSVHNGDGTFHYRQWRNIRVGDVVKVEKDQFFPADLFLLSSSYEDGLCFVETMNLDGETNLEVKRSLEMTLPLDSDEAFKGFRGTIRCEDPNPNLYIFVGIFEYDGQIYPLDPSQILLRDSKLRNTGYVMAW</sequence>
<gene>
    <name evidence="1" type="ORF">MLD38_030755</name>
</gene>
<dbReference type="EMBL" id="CM042888">
    <property type="protein sequence ID" value="KAI4325345.1"/>
    <property type="molecule type" value="Genomic_DNA"/>
</dbReference>
<dbReference type="Proteomes" id="UP001057402">
    <property type="component" value="Chromosome 9"/>
</dbReference>
<keyword evidence="2" id="KW-1185">Reference proteome</keyword>
<comment type="caution">
    <text evidence="1">The sequence shown here is derived from an EMBL/GenBank/DDBJ whole genome shotgun (WGS) entry which is preliminary data.</text>
</comment>
<accession>A0ACB9MMA5</accession>
<evidence type="ECO:0000313" key="1">
    <source>
        <dbReference type="EMBL" id="KAI4325345.1"/>
    </source>
</evidence>
<reference evidence="2" key="1">
    <citation type="journal article" date="2023" name="Front. Plant Sci.">
        <title>Chromosomal-level genome assembly of Melastoma candidum provides insights into trichome evolution.</title>
        <authorList>
            <person name="Zhong Y."/>
            <person name="Wu W."/>
            <person name="Sun C."/>
            <person name="Zou P."/>
            <person name="Liu Y."/>
            <person name="Dai S."/>
            <person name="Zhou R."/>
        </authorList>
    </citation>
    <scope>NUCLEOTIDE SEQUENCE [LARGE SCALE GENOMIC DNA]</scope>
</reference>
<evidence type="ECO:0000313" key="2">
    <source>
        <dbReference type="Proteomes" id="UP001057402"/>
    </source>
</evidence>
<proteinExistence type="predicted"/>
<protein>
    <submittedName>
        <fullName evidence="1">Uncharacterized protein</fullName>
    </submittedName>
</protein>